<comment type="caution">
    <text evidence="4">The sequence shown here is derived from an EMBL/GenBank/DDBJ whole genome shotgun (WGS) entry which is preliminary data.</text>
</comment>
<evidence type="ECO:0000256" key="1">
    <source>
        <dbReference type="ARBA" id="ARBA00022756"/>
    </source>
</evidence>
<dbReference type="InterPro" id="IPR027417">
    <property type="entry name" value="P-loop_NTPase"/>
</dbReference>
<comment type="subcellular location">
    <subcellularLocation>
        <location evidence="2">Cytoplasm</location>
    </subcellularLocation>
</comment>
<keyword evidence="2" id="KW-0460">Magnesium</keyword>
<dbReference type="CDD" id="cd02440">
    <property type="entry name" value="AdoMet_MTases"/>
    <property type="match status" value="1"/>
</dbReference>
<keyword evidence="1 2" id="KW-0093">Biotin biosynthesis</keyword>
<evidence type="ECO:0000259" key="3">
    <source>
        <dbReference type="Pfam" id="PF13649"/>
    </source>
</evidence>
<comment type="pathway">
    <text evidence="2">Cofactor biosynthesis; biotin biosynthesis; biotin from 7,8-diaminononanoate: step 1/2.</text>
</comment>
<evidence type="ECO:0000313" key="4">
    <source>
        <dbReference type="EMBL" id="GEN61256.1"/>
    </source>
</evidence>
<feature type="binding site" evidence="2">
    <location>
        <position position="294"/>
    </location>
    <ligand>
        <name>Mg(2+)</name>
        <dbReference type="ChEBI" id="CHEBI:18420"/>
    </ligand>
</feature>
<dbReference type="NCBIfam" id="TIGR00347">
    <property type="entry name" value="bioD"/>
    <property type="match status" value="1"/>
</dbReference>
<dbReference type="GO" id="GO:0005737">
    <property type="term" value="C:cytoplasm"/>
    <property type="evidence" value="ECO:0007669"/>
    <property type="project" value="UniProtKB-SubCell"/>
</dbReference>
<dbReference type="GO" id="GO:0004141">
    <property type="term" value="F:dethiobiotin synthase activity"/>
    <property type="evidence" value="ECO:0007669"/>
    <property type="project" value="UniProtKB-UniRule"/>
</dbReference>
<comment type="function">
    <text evidence="2">Catalyzes a mechanistically unusual reaction, the ATP-dependent insertion of CO2 between the N7 and N8 nitrogen atoms of 7,8-diaminopelargonic acid (DAPA, also called 7,8-diammoniononanoate) to form a ureido ring.</text>
</comment>
<dbReference type="AlphaFoldDB" id="A0A511XE72"/>
<keyword evidence="5" id="KW-1185">Reference proteome</keyword>
<dbReference type="RefSeq" id="WP_051292426.1">
    <property type="nucleotide sequence ID" value="NZ_AUBI01000018.1"/>
</dbReference>
<feature type="binding site" evidence="2">
    <location>
        <position position="314"/>
    </location>
    <ligand>
        <name>substrate</name>
    </ligand>
</feature>
<comment type="caution">
    <text evidence="2">Lacks conserved residue(s) required for the propagation of feature annotation.</text>
</comment>
<dbReference type="InterPro" id="IPR041698">
    <property type="entry name" value="Methyltransf_25"/>
</dbReference>
<dbReference type="InterPro" id="IPR029063">
    <property type="entry name" value="SAM-dependent_MTases_sf"/>
</dbReference>
<feature type="binding site" evidence="2">
    <location>
        <begin position="380"/>
        <end position="383"/>
    </location>
    <ligand>
        <name>ATP</name>
        <dbReference type="ChEBI" id="CHEBI:30616"/>
    </ligand>
</feature>
<keyword evidence="2" id="KW-0479">Metal-binding</keyword>
<keyword evidence="2" id="KW-0436">Ligase</keyword>
<dbReference type="STRING" id="1120919.GCA_000429165_03287"/>
<name>A0A511XE72_9PROT</name>
<dbReference type="HAMAP" id="MF_00336">
    <property type="entry name" value="BioD"/>
    <property type="match status" value="1"/>
</dbReference>
<feature type="binding site" evidence="2">
    <location>
        <begin position="290"/>
        <end position="295"/>
    </location>
    <ligand>
        <name>ATP</name>
        <dbReference type="ChEBI" id="CHEBI:30616"/>
    </ligand>
</feature>
<dbReference type="Pfam" id="PF13500">
    <property type="entry name" value="AAA_26"/>
    <property type="match status" value="1"/>
</dbReference>
<keyword evidence="2" id="KW-0547">Nucleotide-binding</keyword>
<dbReference type="UniPathway" id="UPA00078">
    <property type="reaction ID" value="UER00161"/>
</dbReference>
<dbReference type="PANTHER" id="PTHR43210:SF5">
    <property type="entry name" value="DETHIOBIOTIN SYNTHETASE"/>
    <property type="match status" value="1"/>
</dbReference>
<evidence type="ECO:0000313" key="5">
    <source>
        <dbReference type="Proteomes" id="UP000321635"/>
    </source>
</evidence>
<keyword evidence="2" id="KW-0067">ATP-binding</keyword>
<feature type="domain" description="Methyltransferase" evidence="3">
    <location>
        <begin position="61"/>
        <end position="154"/>
    </location>
</feature>
<comment type="catalytic activity">
    <reaction evidence="2">
        <text>(7R,8S)-7,8-diammoniononanoate + CO2 + ATP = (4R,5S)-dethiobiotin + ADP + phosphate + 3 H(+)</text>
        <dbReference type="Rhea" id="RHEA:15805"/>
        <dbReference type="ChEBI" id="CHEBI:15378"/>
        <dbReference type="ChEBI" id="CHEBI:16526"/>
        <dbReference type="ChEBI" id="CHEBI:30616"/>
        <dbReference type="ChEBI" id="CHEBI:43474"/>
        <dbReference type="ChEBI" id="CHEBI:149469"/>
        <dbReference type="ChEBI" id="CHEBI:149473"/>
        <dbReference type="ChEBI" id="CHEBI:456216"/>
        <dbReference type="EC" id="6.3.3.3"/>
    </reaction>
</comment>
<keyword evidence="2" id="KW-0963">Cytoplasm</keyword>
<accession>A0A511XE72</accession>
<dbReference type="GO" id="GO:0009102">
    <property type="term" value="P:biotin biosynthetic process"/>
    <property type="evidence" value="ECO:0007669"/>
    <property type="project" value="UniProtKB-UniRule"/>
</dbReference>
<evidence type="ECO:0000256" key="2">
    <source>
        <dbReference type="HAMAP-Rule" id="MF_00336"/>
    </source>
</evidence>
<dbReference type="OrthoDB" id="9802097at2"/>
<dbReference type="InterPro" id="IPR004472">
    <property type="entry name" value="DTB_synth_BioD"/>
</dbReference>
<sequence>MRSTPSDNRSAKILREERLRIASRFDSAAAYDTAASVQRTTARRLAARLRSAFAGRAPGRVLEFGCGSGFLTGLLRDMWPDAQIVATDISPAMVERARARCPMADFATMDAAQPELPDGLSGLFDLVCGNLALQWIEPRDEALAGLARMLRPGGVLAATTLADGSFVEWRAAHAAQGFACGMREYPADVALQHGWPHRAAAPWRLPEASGRWEVETLVEQTGGGLAFMRGLRAIGATEAAPDSVSLSPGAMRRVVARFDAAGGEVTWRVAYGLFRTPPRAGVFVTGTDTGIGKTFVSACLTHAWDALYWKPLQTGLAEEDGDAATIVSLGAATPDRIVPGAEGFLAPLSPEDAAAAEDRRVNLDLLVTPMAQPDRPLVVEGAGGVLVPLTAPSPETGEAGAMILDLIERMGLPVVLVARSGLGTINHTLLSIEAMRARGVAIAGVVMNGPLSPGNRAAIERHGHVAVLAEIPPFEQPTPDAVAEASRLLPLWPVK</sequence>
<dbReference type="GO" id="GO:0000287">
    <property type="term" value="F:magnesium ion binding"/>
    <property type="evidence" value="ECO:0007669"/>
    <property type="project" value="UniProtKB-UniRule"/>
</dbReference>
<comment type="subunit">
    <text evidence="2">Homodimer.</text>
</comment>
<reference evidence="4 5" key="1">
    <citation type="submission" date="2019-07" db="EMBL/GenBank/DDBJ databases">
        <title>Whole genome shotgun sequence of Acetobacter nitrogenifigens NBRC 105050.</title>
        <authorList>
            <person name="Hosoyama A."/>
            <person name="Uohara A."/>
            <person name="Ohji S."/>
            <person name="Ichikawa N."/>
        </authorList>
    </citation>
    <scope>NUCLEOTIDE SEQUENCE [LARGE SCALE GENOMIC DNA]</scope>
    <source>
        <strain evidence="4 5">NBRC 105050</strain>
    </source>
</reference>
<dbReference type="EC" id="6.3.3.3" evidence="2"/>
<dbReference type="Gene3D" id="3.40.50.300">
    <property type="entry name" value="P-loop containing nucleotide triphosphate hydrolases"/>
    <property type="match status" value="1"/>
</dbReference>
<gene>
    <name evidence="2" type="primary">bioD</name>
    <name evidence="4" type="ORF">ANI02nite_31400</name>
</gene>
<organism evidence="4 5">
    <name type="scientific">Acetobacter nitrogenifigens DSM 23921 = NBRC 105050</name>
    <dbReference type="NCBI Taxonomy" id="1120919"/>
    <lineage>
        <taxon>Bacteria</taxon>
        <taxon>Pseudomonadati</taxon>
        <taxon>Pseudomonadota</taxon>
        <taxon>Alphaproteobacteria</taxon>
        <taxon>Acetobacterales</taxon>
        <taxon>Acetobacteraceae</taxon>
        <taxon>Acetobacter</taxon>
    </lineage>
</organism>
<comment type="cofactor">
    <cofactor evidence="2">
        <name>Mg(2+)</name>
        <dbReference type="ChEBI" id="CHEBI:18420"/>
    </cofactor>
</comment>
<dbReference type="PANTHER" id="PTHR43210">
    <property type="entry name" value="DETHIOBIOTIN SYNTHETASE"/>
    <property type="match status" value="1"/>
</dbReference>
<proteinExistence type="inferred from homology"/>
<comment type="similarity">
    <text evidence="2">Belongs to the dethiobiotin synthetase family.</text>
</comment>
<dbReference type="CDD" id="cd03109">
    <property type="entry name" value="DTBS"/>
    <property type="match status" value="1"/>
</dbReference>
<protein>
    <recommendedName>
        <fullName evidence="2">ATP-dependent dethiobiotin synthetase BioD</fullName>
        <ecNumber evidence="2">6.3.3.3</ecNumber>
    </recommendedName>
    <alternativeName>
        <fullName evidence="2">DTB synthetase</fullName>
        <shortName evidence="2">DTBS</shortName>
    </alternativeName>
    <alternativeName>
        <fullName evidence="2">Dethiobiotin synthase</fullName>
    </alternativeName>
</protein>
<feature type="binding site" evidence="2">
    <location>
        <position position="322"/>
    </location>
    <ligand>
        <name>Mg(2+)</name>
        <dbReference type="ChEBI" id="CHEBI:18420"/>
    </ligand>
</feature>
<dbReference type="Proteomes" id="UP000321635">
    <property type="component" value="Unassembled WGS sequence"/>
</dbReference>
<dbReference type="EMBL" id="BJYF01000031">
    <property type="protein sequence ID" value="GEN61256.1"/>
    <property type="molecule type" value="Genomic_DNA"/>
</dbReference>
<dbReference type="SUPFAM" id="SSF53335">
    <property type="entry name" value="S-adenosyl-L-methionine-dependent methyltransferases"/>
    <property type="match status" value="1"/>
</dbReference>
<dbReference type="Gene3D" id="3.40.50.150">
    <property type="entry name" value="Vaccinia Virus protein VP39"/>
    <property type="match status" value="1"/>
</dbReference>
<feature type="binding site" evidence="2">
    <location>
        <position position="380"/>
    </location>
    <ligand>
        <name>Mg(2+)</name>
        <dbReference type="ChEBI" id="CHEBI:18420"/>
    </ligand>
</feature>
<feature type="active site" evidence="2">
    <location>
        <position position="310"/>
    </location>
</feature>
<dbReference type="GO" id="GO:0005524">
    <property type="term" value="F:ATP binding"/>
    <property type="evidence" value="ECO:0007669"/>
    <property type="project" value="UniProtKB-UniRule"/>
</dbReference>
<dbReference type="SUPFAM" id="SSF52540">
    <property type="entry name" value="P-loop containing nucleoside triphosphate hydrolases"/>
    <property type="match status" value="1"/>
</dbReference>
<feature type="binding site" evidence="2">
    <location>
        <position position="322"/>
    </location>
    <ligand>
        <name>ATP</name>
        <dbReference type="ChEBI" id="CHEBI:30616"/>
    </ligand>
</feature>
<dbReference type="Pfam" id="PF13649">
    <property type="entry name" value="Methyltransf_25"/>
    <property type="match status" value="1"/>
</dbReference>
<dbReference type="GO" id="GO:0008757">
    <property type="term" value="F:S-adenosylmethionine-dependent methyltransferase activity"/>
    <property type="evidence" value="ECO:0007669"/>
    <property type="project" value="InterPro"/>
</dbReference>